<dbReference type="OrthoDB" id="5781878at2759"/>
<evidence type="ECO:0000313" key="2">
    <source>
        <dbReference type="Proteomes" id="UP001152798"/>
    </source>
</evidence>
<proteinExistence type="predicted"/>
<protein>
    <submittedName>
        <fullName evidence="1">Uncharacterized protein</fullName>
    </submittedName>
</protein>
<accession>A0A9P0H4P1</accession>
<evidence type="ECO:0000313" key="1">
    <source>
        <dbReference type="EMBL" id="CAH1394187.1"/>
    </source>
</evidence>
<keyword evidence="2" id="KW-1185">Reference proteome</keyword>
<reference evidence="1" key="1">
    <citation type="submission" date="2022-01" db="EMBL/GenBank/DDBJ databases">
        <authorList>
            <person name="King R."/>
        </authorList>
    </citation>
    <scope>NUCLEOTIDE SEQUENCE</scope>
</reference>
<sequence length="83" mass="9254">MLSKTLWTTGKIMAILNFSSSAPDDCTGDGLDILSEQCSAFNNRTFAGKRYTWQPFQHRLFHMPLGRASINTTVAFVQLKGLV</sequence>
<dbReference type="EMBL" id="OV725078">
    <property type="protein sequence ID" value="CAH1394187.1"/>
    <property type="molecule type" value="Genomic_DNA"/>
</dbReference>
<name>A0A9P0H4P1_NEZVI</name>
<dbReference type="AlphaFoldDB" id="A0A9P0H4P1"/>
<gene>
    <name evidence="1" type="ORF">NEZAVI_LOCUS4724</name>
</gene>
<dbReference type="Proteomes" id="UP001152798">
    <property type="component" value="Chromosome 2"/>
</dbReference>
<organism evidence="1 2">
    <name type="scientific">Nezara viridula</name>
    <name type="common">Southern green stink bug</name>
    <name type="synonym">Cimex viridulus</name>
    <dbReference type="NCBI Taxonomy" id="85310"/>
    <lineage>
        <taxon>Eukaryota</taxon>
        <taxon>Metazoa</taxon>
        <taxon>Ecdysozoa</taxon>
        <taxon>Arthropoda</taxon>
        <taxon>Hexapoda</taxon>
        <taxon>Insecta</taxon>
        <taxon>Pterygota</taxon>
        <taxon>Neoptera</taxon>
        <taxon>Paraneoptera</taxon>
        <taxon>Hemiptera</taxon>
        <taxon>Heteroptera</taxon>
        <taxon>Panheteroptera</taxon>
        <taxon>Pentatomomorpha</taxon>
        <taxon>Pentatomoidea</taxon>
        <taxon>Pentatomidae</taxon>
        <taxon>Pentatominae</taxon>
        <taxon>Nezara</taxon>
    </lineage>
</organism>